<dbReference type="EMBL" id="HBUE01237353">
    <property type="protein sequence ID" value="CAG6547700.1"/>
    <property type="molecule type" value="Transcribed_RNA"/>
</dbReference>
<dbReference type="AlphaFoldDB" id="A0A8D8PG48"/>
<keyword evidence="1" id="KW-0675">Receptor</keyword>
<sequence length="242" mass="26970">MSFKDLVEPECGGANPLMNLGRQVTRDVAFQDEGFVGGRSAFIGSDNDLVKEFMGQIAPAPQSFRMDVLLKEMRDIDAQNFHQRQIVPGPPVIEEVNRSDMDWAKEFAIDSMGASHSGHRAESKLSSVWSNSQLAPIEESFGAGPSNILYAKDFFDLNEPKSEEEQKTIRQAAGELAEVAYGHDSEKLNYSEVSHVGFAILDDWSLNHGHDVVRCVRWWPVLNVNKGRSSETCMTTAFAWCL</sequence>
<protein>
    <submittedName>
        <fullName evidence="1">Peroxisomal targeting signal 1 receptor</fullName>
    </submittedName>
</protein>
<evidence type="ECO:0000313" key="1">
    <source>
        <dbReference type="EMBL" id="CAG6599903.1"/>
    </source>
</evidence>
<proteinExistence type="predicted"/>
<name>A0A8D8PG48_CULPI</name>
<reference evidence="1" key="1">
    <citation type="submission" date="2021-05" db="EMBL/GenBank/DDBJ databases">
        <authorList>
            <person name="Alioto T."/>
            <person name="Alioto T."/>
            <person name="Gomez Garrido J."/>
        </authorList>
    </citation>
    <scope>NUCLEOTIDE SEQUENCE</scope>
</reference>
<accession>A0A8D8PG48</accession>
<organism evidence="1">
    <name type="scientific">Culex pipiens</name>
    <name type="common">House mosquito</name>
    <dbReference type="NCBI Taxonomy" id="7175"/>
    <lineage>
        <taxon>Eukaryota</taxon>
        <taxon>Metazoa</taxon>
        <taxon>Ecdysozoa</taxon>
        <taxon>Arthropoda</taxon>
        <taxon>Hexapoda</taxon>
        <taxon>Insecta</taxon>
        <taxon>Pterygota</taxon>
        <taxon>Neoptera</taxon>
        <taxon>Endopterygota</taxon>
        <taxon>Diptera</taxon>
        <taxon>Nematocera</taxon>
        <taxon>Culicoidea</taxon>
        <taxon>Culicidae</taxon>
        <taxon>Culicinae</taxon>
        <taxon>Culicini</taxon>
        <taxon>Culex</taxon>
        <taxon>Culex</taxon>
    </lineage>
</organism>
<dbReference type="EMBL" id="HBUE01344281">
    <property type="protein sequence ID" value="CAG6599903.1"/>
    <property type="molecule type" value="Transcribed_RNA"/>
</dbReference>